<dbReference type="Gene3D" id="3.80.10.10">
    <property type="entry name" value="Ribonuclease Inhibitor"/>
    <property type="match status" value="1"/>
</dbReference>
<feature type="chain" id="PRO_5019410092" description="F-box domain-containing protein" evidence="1">
    <location>
        <begin position="17"/>
        <end position="281"/>
    </location>
</feature>
<accession>A0A401G9K9</accession>
<dbReference type="RefSeq" id="XP_027609765.1">
    <property type="nucleotide sequence ID" value="XM_027753964.1"/>
</dbReference>
<dbReference type="Proteomes" id="UP000287166">
    <property type="component" value="Unassembled WGS sequence"/>
</dbReference>
<organism evidence="2 3">
    <name type="scientific">Sparassis crispa</name>
    <dbReference type="NCBI Taxonomy" id="139825"/>
    <lineage>
        <taxon>Eukaryota</taxon>
        <taxon>Fungi</taxon>
        <taxon>Dikarya</taxon>
        <taxon>Basidiomycota</taxon>
        <taxon>Agaricomycotina</taxon>
        <taxon>Agaricomycetes</taxon>
        <taxon>Polyporales</taxon>
        <taxon>Sparassidaceae</taxon>
        <taxon>Sparassis</taxon>
    </lineage>
</organism>
<dbReference type="GeneID" id="38775769"/>
<dbReference type="EMBL" id="BFAD01000002">
    <property type="protein sequence ID" value="GBE78852.1"/>
    <property type="molecule type" value="Genomic_DNA"/>
</dbReference>
<evidence type="ECO:0000256" key="1">
    <source>
        <dbReference type="SAM" id="SignalP"/>
    </source>
</evidence>
<feature type="signal peptide" evidence="1">
    <location>
        <begin position="1"/>
        <end position="16"/>
    </location>
</feature>
<dbReference type="InterPro" id="IPR032675">
    <property type="entry name" value="LRR_dom_sf"/>
</dbReference>
<evidence type="ECO:0000313" key="3">
    <source>
        <dbReference type="Proteomes" id="UP000287166"/>
    </source>
</evidence>
<evidence type="ECO:0000313" key="2">
    <source>
        <dbReference type="EMBL" id="GBE78852.1"/>
    </source>
</evidence>
<name>A0A401G9K9_9APHY</name>
<keyword evidence="1" id="KW-0732">Signal</keyword>
<reference evidence="2 3" key="1">
    <citation type="journal article" date="2018" name="Sci. Rep.">
        <title>Genome sequence of the cauliflower mushroom Sparassis crispa (Hanabiratake) and its association with beneficial usage.</title>
        <authorList>
            <person name="Kiyama R."/>
            <person name="Furutani Y."/>
            <person name="Kawaguchi K."/>
            <person name="Nakanishi T."/>
        </authorList>
    </citation>
    <scope>NUCLEOTIDE SEQUENCE [LARGE SCALE GENOMIC DNA]</scope>
</reference>
<proteinExistence type="predicted"/>
<dbReference type="AlphaFoldDB" id="A0A401G9K9"/>
<dbReference type="InParanoid" id="A0A401G9K9"/>
<keyword evidence="3" id="KW-1185">Reference proteome</keyword>
<dbReference type="SUPFAM" id="SSF52047">
    <property type="entry name" value="RNI-like"/>
    <property type="match status" value="1"/>
</dbReference>
<sequence length="281" mass="31676">MHPLVLTVALPSCASLISLKLGICEFLDLRQLQYFVGAFPQLQHLDIEEVSVASRISSLVTSALPRPELISLRVHCPMKYSADGSDCYGDLLSWLEYTPSIRSLRDVSLVLHSPGELVCSTILLRKLGRNLECLTLRLARQTRFCRSSSAFLTHYHTGDGQFSIEYCTGLRMLCFEEYAESSTSADDAAADLVVLLTQLPVPGRLRELRVLLNPLKVSRWERICAALPRKKFCSLELISVRYWWIKKAASSMQWEREVAEVLSSCCPGVRVRFQGLTWFAS</sequence>
<comment type="caution">
    <text evidence="2">The sequence shown here is derived from an EMBL/GenBank/DDBJ whole genome shotgun (WGS) entry which is preliminary data.</text>
</comment>
<evidence type="ECO:0008006" key="4">
    <source>
        <dbReference type="Google" id="ProtNLM"/>
    </source>
</evidence>
<protein>
    <recommendedName>
        <fullName evidence="4">F-box domain-containing protein</fullName>
    </recommendedName>
</protein>
<gene>
    <name evidence="2" type="ORF">SCP_0200490</name>
</gene>